<dbReference type="Gene3D" id="1.20.1560.10">
    <property type="entry name" value="ABC transporter type 1, transmembrane domain"/>
    <property type="match status" value="1"/>
</dbReference>
<dbReference type="InterPro" id="IPR039421">
    <property type="entry name" value="Type_1_exporter"/>
</dbReference>
<dbReference type="InterPro" id="IPR027417">
    <property type="entry name" value="P-loop_NTPase"/>
</dbReference>
<dbReference type="PANTHER" id="PTHR43394:SF1">
    <property type="entry name" value="ATP-BINDING CASSETTE SUB-FAMILY B MEMBER 10, MITOCHONDRIAL"/>
    <property type="match status" value="1"/>
</dbReference>
<evidence type="ECO:0000256" key="1">
    <source>
        <dbReference type="ARBA" id="ARBA00004651"/>
    </source>
</evidence>
<dbReference type="InterPro" id="IPR003593">
    <property type="entry name" value="AAA+_ATPase"/>
</dbReference>
<organism evidence="10 11">
    <name type="scientific">Lachnospira hominis</name>
    <name type="common">ex Liu et al. 2021</name>
    <dbReference type="NCBI Taxonomy" id="2763051"/>
    <lineage>
        <taxon>Bacteria</taxon>
        <taxon>Bacillati</taxon>
        <taxon>Bacillota</taxon>
        <taxon>Clostridia</taxon>
        <taxon>Lachnospirales</taxon>
        <taxon>Lachnospiraceae</taxon>
        <taxon>Lachnospira</taxon>
    </lineage>
</organism>
<keyword evidence="5 7" id="KW-1133">Transmembrane helix</keyword>
<evidence type="ECO:0000256" key="6">
    <source>
        <dbReference type="ARBA" id="ARBA00023136"/>
    </source>
</evidence>
<dbReference type="PROSITE" id="PS50893">
    <property type="entry name" value="ABC_TRANSPORTER_2"/>
    <property type="match status" value="1"/>
</dbReference>
<keyword evidence="11" id="KW-1185">Reference proteome</keyword>
<feature type="transmembrane region" description="Helical" evidence="7">
    <location>
        <begin position="159"/>
        <end position="178"/>
    </location>
</feature>
<dbReference type="Pfam" id="PF00005">
    <property type="entry name" value="ABC_tran"/>
    <property type="match status" value="1"/>
</dbReference>
<feature type="transmembrane region" description="Helical" evidence="7">
    <location>
        <begin position="241"/>
        <end position="263"/>
    </location>
</feature>
<proteinExistence type="predicted"/>
<keyword evidence="3" id="KW-0547">Nucleotide-binding</keyword>
<dbReference type="InterPro" id="IPR003439">
    <property type="entry name" value="ABC_transporter-like_ATP-bd"/>
</dbReference>
<name>A0ABR7G3N4_9FIRM</name>
<gene>
    <name evidence="10" type="ORF">H8S01_10385</name>
</gene>
<evidence type="ECO:0000256" key="2">
    <source>
        <dbReference type="ARBA" id="ARBA00022692"/>
    </source>
</evidence>
<feature type="transmembrane region" description="Helical" evidence="7">
    <location>
        <begin position="12"/>
        <end position="29"/>
    </location>
</feature>
<evidence type="ECO:0000259" key="9">
    <source>
        <dbReference type="PROSITE" id="PS50929"/>
    </source>
</evidence>
<dbReference type="EMBL" id="JACOPD010000007">
    <property type="protein sequence ID" value="MBC5681366.1"/>
    <property type="molecule type" value="Genomic_DNA"/>
</dbReference>
<reference evidence="10 11" key="1">
    <citation type="submission" date="2020-08" db="EMBL/GenBank/DDBJ databases">
        <title>Genome public.</title>
        <authorList>
            <person name="Liu C."/>
            <person name="Sun Q."/>
        </authorList>
    </citation>
    <scope>NUCLEOTIDE SEQUENCE [LARGE SCALE GENOMIC DNA]</scope>
    <source>
        <strain evidence="10 11">NSJ-43</strain>
    </source>
</reference>
<evidence type="ECO:0000256" key="7">
    <source>
        <dbReference type="SAM" id="Phobius"/>
    </source>
</evidence>
<dbReference type="Proteomes" id="UP000628463">
    <property type="component" value="Unassembled WGS sequence"/>
</dbReference>
<dbReference type="PROSITE" id="PS50929">
    <property type="entry name" value="ABC_TM1F"/>
    <property type="match status" value="1"/>
</dbReference>
<evidence type="ECO:0000313" key="10">
    <source>
        <dbReference type="EMBL" id="MBC5681366.1"/>
    </source>
</evidence>
<sequence length="600" mass="67297">MKNKNIFTKIFIKNIPLFFIEILSAYIATKVLVLGNTKISQAIDALFNNTISEYINKQFWIYVAVLVAAGFIFTYIQTYATKVFAVNMQTDFRREAGKKLPELQFKYFDSHLSARVLNNFIDDVAKISEYYSELLPDIVKTIITSVTIFITLIKVDRVTALLLLVIIPVMAVITSFTGNMVSKLTRKHTEYNDEVNELAYDAINGIGVVKSFNLENYFKNKIKNTLKTILKFEYRRNAISSIGWATGSLVSTAPYIILSIFALHRVLSGNLTVGGMTYFILFMDRLLQPLGNLPYMIIDAKIDLVSKNRLKELMNYPVETNMENSEDNTGDFSKKSDSTGKNSNIVNADKIGKNNNAAVVFKDVTFSYVKGNNVLKNFNVNIEAGKNVAFVGSSGGGKSTIFKLICGLYEVNGGTVEIFGKRIGEENIDLIRKDIALVSQDTYLFPETIAWNVACGDESVSMERIIECCKKARIHDDIMKMPQGYNTDAGERGNMLSGGQKQRIAIARALLKDARLILFDEPTASVDIENEEKIKQAIEEIKENHTIITIAHRLNTIENADCIYVVDNGVIAESGMHDELIAGNGIYKRLYDTKDEVSYE</sequence>
<dbReference type="SUPFAM" id="SSF90123">
    <property type="entry name" value="ABC transporter transmembrane region"/>
    <property type="match status" value="1"/>
</dbReference>
<dbReference type="CDD" id="cd07346">
    <property type="entry name" value="ABC_6TM_exporters"/>
    <property type="match status" value="1"/>
</dbReference>
<feature type="transmembrane region" description="Helical" evidence="7">
    <location>
        <begin position="59"/>
        <end position="80"/>
    </location>
</feature>
<protein>
    <submittedName>
        <fullName evidence="10">ABC transporter ATP-binding protein</fullName>
    </submittedName>
</protein>
<dbReference type="GO" id="GO:0005524">
    <property type="term" value="F:ATP binding"/>
    <property type="evidence" value="ECO:0007669"/>
    <property type="project" value="UniProtKB-KW"/>
</dbReference>
<dbReference type="InterPro" id="IPR036640">
    <property type="entry name" value="ABC1_TM_sf"/>
</dbReference>
<evidence type="ECO:0000259" key="8">
    <source>
        <dbReference type="PROSITE" id="PS50893"/>
    </source>
</evidence>
<dbReference type="RefSeq" id="WP_186837142.1">
    <property type="nucleotide sequence ID" value="NZ_JACOPD010000007.1"/>
</dbReference>
<dbReference type="Pfam" id="PF00664">
    <property type="entry name" value="ABC_membrane"/>
    <property type="match status" value="1"/>
</dbReference>
<keyword evidence="4 10" id="KW-0067">ATP-binding</keyword>
<dbReference type="InterPro" id="IPR011527">
    <property type="entry name" value="ABC1_TM_dom"/>
</dbReference>
<dbReference type="PANTHER" id="PTHR43394">
    <property type="entry name" value="ATP-DEPENDENT PERMEASE MDL1, MITOCHONDRIAL"/>
    <property type="match status" value="1"/>
</dbReference>
<feature type="domain" description="ABC transmembrane type-1" evidence="9">
    <location>
        <begin position="39"/>
        <end position="297"/>
    </location>
</feature>
<keyword evidence="2 7" id="KW-0812">Transmembrane</keyword>
<accession>A0ABR7G3N4</accession>
<dbReference type="InterPro" id="IPR017871">
    <property type="entry name" value="ABC_transporter-like_CS"/>
</dbReference>
<evidence type="ECO:0000256" key="5">
    <source>
        <dbReference type="ARBA" id="ARBA00022989"/>
    </source>
</evidence>
<feature type="domain" description="ABC transporter" evidence="8">
    <location>
        <begin position="359"/>
        <end position="593"/>
    </location>
</feature>
<dbReference type="SUPFAM" id="SSF52540">
    <property type="entry name" value="P-loop containing nucleoside triphosphate hydrolases"/>
    <property type="match status" value="1"/>
</dbReference>
<dbReference type="SMART" id="SM00382">
    <property type="entry name" value="AAA"/>
    <property type="match status" value="1"/>
</dbReference>
<comment type="caution">
    <text evidence="10">The sequence shown here is derived from an EMBL/GenBank/DDBJ whole genome shotgun (WGS) entry which is preliminary data.</text>
</comment>
<dbReference type="PROSITE" id="PS00211">
    <property type="entry name" value="ABC_TRANSPORTER_1"/>
    <property type="match status" value="1"/>
</dbReference>
<evidence type="ECO:0000256" key="3">
    <source>
        <dbReference type="ARBA" id="ARBA00022741"/>
    </source>
</evidence>
<keyword evidence="6 7" id="KW-0472">Membrane</keyword>
<evidence type="ECO:0000256" key="4">
    <source>
        <dbReference type="ARBA" id="ARBA00022840"/>
    </source>
</evidence>
<dbReference type="Gene3D" id="3.40.50.300">
    <property type="entry name" value="P-loop containing nucleotide triphosphate hydrolases"/>
    <property type="match status" value="1"/>
</dbReference>
<evidence type="ECO:0000313" key="11">
    <source>
        <dbReference type="Proteomes" id="UP000628463"/>
    </source>
</evidence>
<comment type="subcellular location">
    <subcellularLocation>
        <location evidence="1">Cell membrane</location>
        <topology evidence="1">Multi-pass membrane protein</topology>
    </subcellularLocation>
</comment>